<dbReference type="PANTHER" id="PTHR30349">
    <property type="entry name" value="PHAGE INTEGRASE-RELATED"/>
    <property type="match status" value="1"/>
</dbReference>
<protein>
    <submittedName>
        <fullName evidence="7">Phage integrase family protein</fullName>
    </submittedName>
</protein>
<evidence type="ECO:0000256" key="3">
    <source>
        <dbReference type="ARBA" id="ARBA00023125"/>
    </source>
</evidence>
<dbReference type="GO" id="GO:0006310">
    <property type="term" value="P:DNA recombination"/>
    <property type="evidence" value="ECO:0007669"/>
    <property type="project" value="UniProtKB-KW"/>
</dbReference>
<dbReference type="SUPFAM" id="SSF56349">
    <property type="entry name" value="DNA breaking-rejoining enzymes"/>
    <property type="match status" value="1"/>
</dbReference>
<evidence type="ECO:0000256" key="5">
    <source>
        <dbReference type="PROSITE-ProRule" id="PRU01248"/>
    </source>
</evidence>
<dbReference type="InterPro" id="IPR044068">
    <property type="entry name" value="CB"/>
</dbReference>
<dbReference type="InterPro" id="IPR050090">
    <property type="entry name" value="Tyrosine_recombinase_XerCD"/>
</dbReference>
<evidence type="ECO:0000256" key="4">
    <source>
        <dbReference type="ARBA" id="ARBA00023172"/>
    </source>
</evidence>
<dbReference type="KEGG" id="swi:Swit_2460"/>
<name>A0A9J9HC49_RHIWR</name>
<evidence type="ECO:0000313" key="8">
    <source>
        <dbReference type="Proteomes" id="UP000001989"/>
    </source>
</evidence>
<evidence type="ECO:0000313" key="7">
    <source>
        <dbReference type="EMBL" id="ABQ68819.1"/>
    </source>
</evidence>
<keyword evidence="3 5" id="KW-0238">DNA-binding</keyword>
<dbReference type="Gene3D" id="1.10.443.10">
    <property type="entry name" value="Intergrase catalytic core"/>
    <property type="match status" value="1"/>
</dbReference>
<dbReference type="CDD" id="cd01184">
    <property type="entry name" value="INT_C_like_1"/>
    <property type="match status" value="1"/>
</dbReference>
<dbReference type="InterPro" id="IPR013762">
    <property type="entry name" value="Integrase-like_cat_sf"/>
</dbReference>
<gene>
    <name evidence="7" type="ordered locus">Swit_2460</name>
</gene>
<dbReference type="Pfam" id="PF20172">
    <property type="entry name" value="DUF6538"/>
    <property type="match status" value="1"/>
</dbReference>
<sequence length="593" mass="68261">MGKPAGLTKRKGSSQYYFRMRCPKHLAGPGVRNEVLISLKTADRRQALMRLPDAREKAHRLFVNPPTKLEIVAAQPYRRWPDDPLWPLLDTADVLGMVQRYFQLGLIELDAEEHLTGALAPEALQRVAQDLDEQIAALRAAPDTEEEEDPVVGVAIGLLHEAGVRTPYASQPARLLREYLRRAMEQLLTIERARLHGDFSVTSTDPLFSIQPISASVHLPQMRHGPSSPRLVRIAIKEAADRYLKEVFQADRKNKTEERYRAEIKHIVSYFGEQTVLADLKRADSIEFRDIFAKLPPNFSKRLDDKVSIRDLAARRKPDDPVLAWETLDKYLSALNRFMRWAYKEEYTERAWDDLKPLSSKPDGSMAKFPFENDELRRIFNRPIYTGCKDDRNGFAKPGPNIVRRSRYWAPLIALFMGLRAGEILQLTPAHFRTSDAGTPFIVLTLDMRLKNENAQREIPVHPMLVRIGLLDWVARRREQPDDKLFPEVGLDVFQAESPTFSKRFRSDLKYFELGERRDKLSFHSFRHTFKRALDRAAVPEQEKDELCGWARGKKIGRRYGSGLEADVLKPHLEKVVYDLDLTHLLSHSRLCD</sequence>
<feature type="domain" description="Core-binding (CB)" evidence="6">
    <location>
        <begin position="234"/>
        <end position="343"/>
    </location>
</feature>
<dbReference type="GO" id="GO:0015074">
    <property type="term" value="P:DNA integration"/>
    <property type="evidence" value="ECO:0007669"/>
    <property type="project" value="UniProtKB-KW"/>
</dbReference>
<evidence type="ECO:0000256" key="2">
    <source>
        <dbReference type="ARBA" id="ARBA00022908"/>
    </source>
</evidence>
<keyword evidence="4" id="KW-0233">DNA recombination</keyword>
<reference evidence="7 8" key="1">
    <citation type="journal article" date="2010" name="J. Bacteriol.">
        <title>Genome sequence of the dioxin-mineralizing bacterium Sphingomonas wittichii RW1.</title>
        <authorList>
            <person name="Miller T.R."/>
            <person name="Delcher A.L."/>
            <person name="Salzberg S.L."/>
            <person name="Saunders E."/>
            <person name="Detter J.C."/>
            <person name="Halden R.U."/>
        </authorList>
    </citation>
    <scope>NUCLEOTIDE SEQUENCE [LARGE SCALE GENOMIC DNA]</scope>
    <source>
        <strain evidence="8">DSM 6014 / CCUG 31198 / JCM 15750 / NBRC 105917 / EY 4224 / RW1</strain>
    </source>
</reference>
<dbReference type="InterPro" id="IPR002104">
    <property type="entry name" value="Integrase_catalytic"/>
</dbReference>
<dbReference type="Proteomes" id="UP000001989">
    <property type="component" value="Chromosome"/>
</dbReference>
<dbReference type="InterPro" id="IPR011010">
    <property type="entry name" value="DNA_brk_join_enz"/>
</dbReference>
<dbReference type="GO" id="GO:0003677">
    <property type="term" value="F:DNA binding"/>
    <property type="evidence" value="ECO:0007669"/>
    <property type="project" value="UniProtKB-UniRule"/>
</dbReference>
<proteinExistence type="inferred from homology"/>
<dbReference type="InterPro" id="IPR046668">
    <property type="entry name" value="DUF6538"/>
</dbReference>
<keyword evidence="2" id="KW-0229">DNA integration</keyword>
<comment type="similarity">
    <text evidence="1">Belongs to the 'phage' integrase family.</text>
</comment>
<dbReference type="Gene3D" id="1.10.150.130">
    <property type="match status" value="1"/>
</dbReference>
<evidence type="ECO:0000256" key="1">
    <source>
        <dbReference type="ARBA" id="ARBA00008857"/>
    </source>
</evidence>
<dbReference type="InterPro" id="IPR010998">
    <property type="entry name" value="Integrase_recombinase_N"/>
</dbReference>
<accession>A0A9J9HC49</accession>
<evidence type="ECO:0000259" key="6">
    <source>
        <dbReference type="PROSITE" id="PS51900"/>
    </source>
</evidence>
<dbReference type="PANTHER" id="PTHR30349:SF41">
    <property type="entry name" value="INTEGRASE_RECOMBINASE PROTEIN MJ0367-RELATED"/>
    <property type="match status" value="1"/>
</dbReference>
<keyword evidence="8" id="KW-1185">Reference proteome</keyword>
<organism evidence="7 8">
    <name type="scientific">Rhizorhabdus wittichii (strain DSM 6014 / CCUG 31198 / JCM 15750 / NBRC 105917 / EY 4224 / RW1)</name>
    <name type="common">Sphingomonas wittichii</name>
    <dbReference type="NCBI Taxonomy" id="392499"/>
    <lineage>
        <taxon>Bacteria</taxon>
        <taxon>Pseudomonadati</taxon>
        <taxon>Pseudomonadota</taxon>
        <taxon>Alphaproteobacteria</taxon>
        <taxon>Sphingomonadales</taxon>
        <taxon>Sphingomonadaceae</taxon>
        <taxon>Rhizorhabdus</taxon>
    </lineage>
</organism>
<dbReference type="Pfam" id="PF00589">
    <property type="entry name" value="Phage_integrase"/>
    <property type="match status" value="1"/>
</dbReference>
<dbReference type="PROSITE" id="PS51900">
    <property type="entry name" value="CB"/>
    <property type="match status" value="1"/>
</dbReference>
<dbReference type="EMBL" id="CP000699">
    <property type="protein sequence ID" value="ABQ68819.1"/>
    <property type="molecule type" value="Genomic_DNA"/>
</dbReference>
<dbReference type="AlphaFoldDB" id="A0A9J9HC49"/>